<feature type="coiled-coil region" evidence="10">
    <location>
        <begin position="464"/>
        <end position="491"/>
    </location>
</feature>
<dbReference type="RefSeq" id="XP_066827889.1">
    <property type="nucleotide sequence ID" value="XM_066976928.1"/>
</dbReference>
<evidence type="ECO:0000256" key="6">
    <source>
        <dbReference type="ARBA" id="ARBA00022884"/>
    </source>
</evidence>
<accession>A0ABP0ZH43</accession>
<dbReference type="Gene3D" id="3.30.56.70">
    <property type="entry name" value="N2,N2-dimethylguanosine tRNA methyltransferase, C-terminal domain"/>
    <property type="match status" value="1"/>
</dbReference>
<evidence type="ECO:0000313" key="13">
    <source>
        <dbReference type="Proteomes" id="UP001497383"/>
    </source>
</evidence>
<dbReference type="EC" id="2.1.1.216" evidence="7 9"/>
<evidence type="ECO:0000256" key="2">
    <source>
        <dbReference type="ARBA" id="ARBA00022603"/>
    </source>
</evidence>
<gene>
    <name evidence="12" type="ORF">LODBEIA_P09510</name>
</gene>
<comment type="catalytic activity">
    <reaction evidence="8 9">
        <text>guanosine(26) in tRNA + 2 S-adenosyl-L-methionine = N(2)-dimethylguanosine(26) in tRNA + 2 S-adenosyl-L-homocysteine + 2 H(+)</text>
        <dbReference type="Rhea" id="RHEA:43140"/>
        <dbReference type="Rhea" id="RHEA-COMP:10359"/>
        <dbReference type="Rhea" id="RHEA-COMP:10360"/>
        <dbReference type="ChEBI" id="CHEBI:15378"/>
        <dbReference type="ChEBI" id="CHEBI:57856"/>
        <dbReference type="ChEBI" id="CHEBI:59789"/>
        <dbReference type="ChEBI" id="CHEBI:74269"/>
        <dbReference type="ChEBI" id="CHEBI:74513"/>
        <dbReference type="EC" id="2.1.1.216"/>
    </reaction>
</comment>
<keyword evidence="3 9" id="KW-0808">Transferase</keyword>
<dbReference type="EMBL" id="OZ022405">
    <property type="protein sequence ID" value="CAK9436393.1"/>
    <property type="molecule type" value="Genomic_DNA"/>
</dbReference>
<evidence type="ECO:0000313" key="12">
    <source>
        <dbReference type="EMBL" id="CAK9436393.1"/>
    </source>
</evidence>
<feature type="region of interest" description="Disordered" evidence="11">
    <location>
        <begin position="12"/>
        <end position="35"/>
    </location>
</feature>
<keyword evidence="2 9" id="KW-0489">Methyltransferase</keyword>
<dbReference type="Gene3D" id="3.40.50.150">
    <property type="entry name" value="Vaccinia Virus protein VP39"/>
    <property type="match status" value="1"/>
</dbReference>
<dbReference type="GeneID" id="92206147"/>
<evidence type="ECO:0000256" key="4">
    <source>
        <dbReference type="ARBA" id="ARBA00022691"/>
    </source>
</evidence>
<dbReference type="NCBIfam" id="TIGR00308">
    <property type="entry name" value="TRM1"/>
    <property type="match status" value="1"/>
</dbReference>
<evidence type="ECO:0000256" key="7">
    <source>
        <dbReference type="ARBA" id="ARBA00039099"/>
    </source>
</evidence>
<evidence type="ECO:0000256" key="1">
    <source>
        <dbReference type="ARBA" id="ARBA00022555"/>
    </source>
</evidence>
<protein>
    <recommendedName>
        <fullName evidence="7 9">tRNA (guanine(26)-N(2))-dimethyltransferase</fullName>
        <ecNumber evidence="7 9">2.1.1.216</ecNumber>
    </recommendedName>
</protein>
<evidence type="ECO:0000256" key="11">
    <source>
        <dbReference type="SAM" id="MobiDB-lite"/>
    </source>
</evidence>
<evidence type="ECO:0000256" key="8">
    <source>
        <dbReference type="ARBA" id="ARBA00051897"/>
    </source>
</evidence>
<evidence type="ECO:0000256" key="10">
    <source>
        <dbReference type="SAM" id="Coils"/>
    </source>
</evidence>
<dbReference type="PANTHER" id="PTHR10631:SF3">
    <property type="entry name" value="TRNA (GUANINE(26)-N(2))-DIMETHYLTRANSFERASE"/>
    <property type="match status" value="1"/>
</dbReference>
<sequence length="566" mass="63133">MLKRLARSFLHKLKMPTSPKPTPAPSSATTEISEDDASSFTYVTEGKATILTPQKDEVFYNPIQQFNRDLSTMSILAYDEMRTEAAATKSSRHKKRKLPQLTILESLAASGLRSCRYGLEIPRVHKIVANDLLPEAVASINRNIQHNKLDSVVVANQGDATHFMSSTKSKFHIIDLDPYGTAAPFIDSALACLDEDGMLLVTCTDAAILAGSGYPEKCFALYGGNNFGNSYINSESNHEVGIRLMLRMIAQAAAKYRKAIEPMLSLSIDYYFRVWVKVKTSPIRVKDVASETMLTFGCNGCGHKIVQPLGIKRENKFAYPKLQPVGGERGGGGSSCQYCGGSHTIAGPMYAGEIQNHEFIDWILKINENASGETYKTRERIKGMLTLAKSELMGVPFFFNLNNVSALFKAPPISIDEYSKAVGNLGYDVSLTHAKKNCVKTDVPWNVNLEIFKKWNSKQNETYLQQMRQRAHDGEELSDKAKDKVAKLEKDIYYSPNLNEKSPGAEILRRDLIGGDDVDKNKDKGIEIDFDTENRVSSKIAKLRKVKMVRYQENPTKNWGPMSRPK</sequence>
<dbReference type="CDD" id="cd02440">
    <property type="entry name" value="AdoMet_MTases"/>
    <property type="match status" value="1"/>
</dbReference>
<dbReference type="InterPro" id="IPR002905">
    <property type="entry name" value="Trm1"/>
</dbReference>
<dbReference type="PANTHER" id="PTHR10631">
    <property type="entry name" value="N 2 ,N 2 -DIMETHYLGUANOSINE TRNA METHYLTRANSFERASE"/>
    <property type="match status" value="1"/>
</dbReference>
<keyword evidence="13" id="KW-1185">Reference proteome</keyword>
<evidence type="ECO:0000256" key="9">
    <source>
        <dbReference type="PROSITE-ProRule" id="PRU00958"/>
    </source>
</evidence>
<comment type="similarity">
    <text evidence="9">Belongs to the class I-like SAM-binding methyltransferase superfamily. Trm1 family.</text>
</comment>
<keyword evidence="5 9" id="KW-0819">tRNA processing</keyword>
<dbReference type="InterPro" id="IPR042296">
    <property type="entry name" value="tRNA_met_Trm1_C"/>
</dbReference>
<keyword evidence="10" id="KW-0175">Coiled coil</keyword>
<evidence type="ECO:0000256" key="5">
    <source>
        <dbReference type="ARBA" id="ARBA00022694"/>
    </source>
</evidence>
<evidence type="ECO:0000256" key="3">
    <source>
        <dbReference type="ARBA" id="ARBA00022679"/>
    </source>
</evidence>
<dbReference type="Pfam" id="PF02005">
    <property type="entry name" value="TRM"/>
    <property type="match status" value="1"/>
</dbReference>
<dbReference type="Proteomes" id="UP001497383">
    <property type="component" value="Chromosome 1"/>
</dbReference>
<proteinExistence type="inferred from homology"/>
<name>A0ABP0ZH43_9ASCO</name>
<keyword evidence="4 9" id="KW-0949">S-adenosyl-L-methionine</keyword>
<dbReference type="InterPro" id="IPR029063">
    <property type="entry name" value="SAM-dependent_MTases_sf"/>
</dbReference>
<organism evidence="12 13">
    <name type="scientific">Lodderomyces beijingensis</name>
    <dbReference type="NCBI Taxonomy" id="1775926"/>
    <lineage>
        <taxon>Eukaryota</taxon>
        <taxon>Fungi</taxon>
        <taxon>Dikarya</taxon>
        <taxon>Ascomycota</taxon>
        <taxon>Saccharomycotina</taxon>
        <taxon>Pichiomycetes</taxon>
        <taxon>Debaryomycetaceae</taxon>
        <taxon>Candida/Lodderomyces clade</taxon>
        <taxon>Lodderomyces</taxon>
    </lineage>
</organism>
<keyword evidence="1 9" id="KW-0820">tRNA-binding</keyword>
<reference evidence="12 13" key="1">
    <citation type="submission" date="2024-03" db="EMBL/GenBank/DDBJ databases">
        <authorList>
            <person name="Brejova B."/>
        </authorList>
    </citation>
    <scope>NUCLEOTIDE SEQUENCE [LARGE SCALE GENOMIC DNA]</scope>
    <source>
        <strain evidence="12 13">CBS 14171</strain>
    </source>
</reference>
<keyword evidence="6 9" id="KW-0694">RNA-binding</keyword>
<dbReference type="SUPFAM" id="SSF53335">
    <property type="entry name" value="S-adenosyl-L-methionine-dependent methyltransferases"/>
    <property type="match status" value="1"/>
</dbReference>
<dbReference type="PROSITE" id="PS51626">
    <property type="entry name" value="SAM_MT_TRM1"/>
    <property type="match status" value="1"/>
</dbReference>